<sequence length="74" mass="8451">MLKRIQIPINIEASQQFLLINEETITPLKKVNIQEDGVKKENPKNILLFIFDNVATVKESTINRKENSALGEDN</sequence>
<dbReference type="AlphaFoldDB" id="A0A4Q9M081"/>
<dbReference type="Proteomes" id="UP000292282">
    <property type="component" value="Unassembled WGS sequence"/>
</dbReference>
<evidence type="ECO:0000313" key="1">
    <source>
        <dbReference type="EMBL" id="TBU20020.1"/>
    </source>
</evidence>
<gene>
    <name evidence="1" type="ORF">CWI38_0148p0030</name>
</gene>
<dbReference type="VEuPathDB" id="MicrosporidiaDB:CWI38_0148p0030"/>
<reference evidence="1 2" key="1">
    <citation type="submission" date="2017-12" db="EMBL/GenBank/DDBJ databases">
        <authorList>
            <person name="Pombert J.-F."/>
            <person name="Haag K.L."/>
            <person name="Ebert D."/>
        </authorList>
    </citation>
    <scope>NUCLEOTIDE SEQUENCE [LARGE SCALE GENOMIC DNA]</scope>
    <source>
        <strain evidence="1">IL-G-3</strain>
    </source>
</reference>
<comment type="caution">
    <text evidence="1">The sequence shown here is derived from an EMBL/GenBank/DDBJ whole genome shotgun (WGS) entry which is preliminary data.</text>
</comment>
<name>A0A4Q9M081_9MICR</name>
<accession>A0A4Q9M081</accession>
<proteinExistence type="predicted"/>
<keyword evidence="2" id="KW-1185">Reference proteome</keyword>
<organism evidence="1 2">
    <name type="scientific">Hamiltosporidium tvaerminnensis</name>
    <dbReference type="NCBI Taxonomy" id="1176355"/>
    <lineage>
        <taxon>Eukaryota</taxon>
        <taxon>Fungi</taxon>
        <taxon>Fungi incertae sedis</taxon>
        <taxon>Microsporidia</taxon>
        <taxon>Dubosqiidae</taxon>
        <taxon>Hamiltosporidium</taxon>
    </lineage>
</organism>
<evidence type="ECO:0000313" key="2">
    <source>
        <dbReference type="Proteomes" id="UP000292282"/>
    </source>
</evidence>
<protein>
    <submittedName>
        <fullName evidence="1">Uncharacterized protein</fullName>
    </submittedName>
</protein>
<dbReference type="EMBL" id="PITK01000148">
    <property type="protein sequence ID" value="TBU20020.1"/>
    <property type="molecule type" value="Genomic_DNA"/>
</dbReference>